<evidence type="ECO:0000256" key="1">
    <source>
        <dbReference type="ARBA" id="ARBA00022630"/>
    </source>
</evidence>
<dbReference type="EMBL" id="CDHK01000007">
    <property type="protein sequence ID" value="CEJ59283.1"/>
    <property type="molecule type" value="Genomic_DNA"/>
</dbReference>
<accession>A0A0F7TR78</accession>
<dbReference type="Gene3D" id="3.20.20.70">
    <property type="entry name" value="Aldolase class I"/>
    <property type="match status" value="1"/>
</dbReference>
<dbReference type="Proteomes" id="UP000042958">
    <property type="component" value="Unassembled WGS sequence"/>
</dbReference>
<keyword evidence="2" id="KW-0288">FMN</keyword>
<evidence type="ECO:0000256" key="2">
    <source>
        <dbReference type="ARBA" id="ARBA00022643"/>
    </source>
</evidence>
<proteinExistence type="predicted"/>
<reference evidence="5" key="1">
    <citation type="journal article" date="2015" name="Genome Announc.">
        <title>Draft genome sequence of the fungus Penicillium brasilianum MG11.</title>
        <authorList>
            <person name="Horn F."/>
            <person name="Linde J."/>
            <person name="Mattern D.J."/>
            <person name="Walther G."/>
            <person name="Guthke R."/>
            <person name="Brakhage A.A."/>
            <person name="Valiante V."/>
        </authorList>
    </citation>
    <scope>NUCLEOTIDE SEQUENCE [LARGE SCALE GENOMIC DNA]</scope>
    <source>
        <strain evidence="5">MG11</strain>
    </source>
</reference>
<dbReference type="InterPro" id="IPR004136">
    <property type="entry name" value="NMO"/>
</dbReference>
<evidence type="ECO:0000256" key="3">
    <source>
        <dbReference type="ARBA" id="ARBA00023002"/>
    </source>
</evidence>
<keyword evidence="3" id="KW-0560">Oxidoreductase</keyword>
<dbReference type="InterPro" id="IPR013785">
    <property type="entry name" value="Aldolase_TIM"/>
</dbReference>
<evidence type="ECO:0000313" key="4">
    <source>
        <dbReference type="EMBL" id="CEJ59283.1"/>
    </source>
</evidence>
<dbReference type="CDD" id="cd04730">
    <property type="entry name" value="NPD_like"/>
    <property type="match status" value="1"/>
</dbReference>
<dbReference type="Pfam" id="PF03060">
    <property type="entry name" value="NMO"/>
    <property type="match status" value="1"/>
</dbReference>
<keyword evidence="1" id="KW-0285">Flavoprotein</keyword>
<dbReference type="STRING" id="104259.A0A0F7TR78"/>
<sequence>MASPQVIRTPITDLLKINHPVLLAGMNVAAGPKLAAAVTNAGGLGVIGGVGYTPDMLREQVAELKSYLKDKNAPFGVDLLLPQVGGSARKTNYDYTKGKLNELVDIIIESGAKLFVSAVGVPPKAVVEKLHGAGILCMNMIGHPKHVQKALDVGVDIICAQGGEGGGHTGDVPTTILIPTVAKLVQGRKSPLTGQPVQVIAAGGLYNGNSVAAALMLGASAVWIGTRFILSEEAGAPVAHQEAVRTAGFEDNIRTIIFTGRPLRVRKNPYILNWEENRAEEIKQLTAKGIIPVEHDFENLPDDVDDDTLDNARPFLMGKVAAVVNEKKSAKAIVDELVTDAAALLKKGNQMVAKL</sequence>
<gene>
    <name evidence="4" type="ORF">PMG11_07914</name>
</gene>
<dbReference type="OrthoDB" id="10265891at2759"/>
<dbReference type="GO" id="GO:0018580">
    <property type="term" value="F:nitronate monooxygenase activity"/>
    <property type="evidence" value="ECO:0007669"/>
    <property type="project" value="InterPro"/>
</dbReference>
<name>A0A0F7TR78_PENBI</name>
<dbReference type="PANTHER" id="PTHR32332">
    <property type="entry name" value="2-NITROPROPANE DIOXYGENASE"/>
    <property type="match status" value="1"/>
</dbReference>
<protein>
    <submittedName>
        <fullName evidence="4">Putative Oxidoreductase, 2-nitropropane dioxygenase family</fullName>
    </submittedName>
</protein>
<organism evidence="4 5">
    <name type="scientific">Penicillium brasilianum</name>
    <dbReference type="NCBI Taxonomy" id="104259"/>
    <lineage>
        <taxon>Eukaryota</taxon>
        <taxon>Fungi</taxon>
        <taxon>Dikarya</taxon>
        <taxon>Ascomycota</taxon>
        <taxon>Pezizomycotina</taxon>
        <taxon>Eurotiomycetes</taxon>
        <taxon>Eurotiomycetidae</taxon>
        <taxon>Eurotiales</taxon>
        <taxon>Aspergillaceae</taxon>
        <taxon>Penicillium</taxon>
    </lineage>
</organism>
<dbReference type="PANTHER" id="PTHR32332:SF31">
    <property type="entry name" value="2-NITROPROPANE DIOXYGENASE FAMILY, PUTATIVE (AFU_ORTHOLOGUE AFUA_2G09850)-RELATED"/>
    <property type="match status" value="1"/>
</dbReference>
<dbReference type="GO" id="GO:0051213">
    <property type="term" value="F:dioxygenase activity"/>
    <property type="evidence" value="ECO:0007669"/>
    <property type="project" value="UniProtKB-KW"/>
</dbReference>
<evidence type="ECO:0000313" key="5">
    <source>
        <dbReference type="Proteomes" id="UP000042958"/>
    </source>
</evidence>
<keyword evidence="4" id="KW-0223">Dioxygenase</keyword>
<keyword evidence="5" id="KW-1185">Reference proteome</keyword>
<dbReference type="AlphaFoldDB" id="A0A0F7TR78"/>
<dbReference type="SUPFAM" id="SSF51412">
    <property type="entry name" value="Inosine monophosphate dehydrogenase (IMPDH)"/>
    <property type="match status" value="1"/>
</dbReference>